<proteinExistence type="predicted"/>
<dbReference type="SUPFAM" id="SSF54593">
    <property type="entry name" value="Glyoxalase/Bleomycin resistance protein/Dihydroxybiphenyl dioxygenase"/>
    <property type="match status" value="1"/>
</dbReference>
<dbReference type="PANTHER" id="PTHR36110">
    <property type="entry name" value="RING-CLEAVING DIOXYGENASE MHQE-RELATED"/>
    <property type="match status" value="1"/>
</dbReference>
<name>A0A4Q2RIJ5_9HYPH</name>
<dbReference type="InterPro" id="IPR037523">
    <property type="entry name" value="VOC_core"/>
</dbReference>
<keyword evidence="2" id="KW-0223">Dioxygenase</keyword>
<gene>
    <name evidence="2" type="ORF">D3272_03175</name>
</gene>
<protein>
    <submittedName>
        <fullName evidence="2">Ring-cleaving dioxygenase</fullName>
    </submittedName>
</protein>
<organism evidence="2 3">
    <name type="scientific">Lichenibacterium ramalinae</name>
    <dbReference type="NCBI Taxonomy" id="2316527"/>
    <lineage>
        <taxon>Bacteria</taxon>
        <taxon>Pseudomonadati</taxon>
        <taxon>Pseudomonadota</taxon>
        <taxon>Alphaproteobacteria</taxon>
        <taxon>Hyphomicrobiales</taxon>
        <taxon>Lichenihabitantaceae</taxon>
        <taxon>Lichenibacterium</taxon>
    </lineage>
</organism>
<sequence>MVLTGFHHLTAVTADAPANHRFYTAVLGLRLVKKTVNQDDVSAYHLFYADGIASPGSDVTFFDWPVGRERRGTGSVVRTGLRVPGRDALDWWAQRLAGFGIAHGGVAERDGHLVLDFEDPEGQRLALVADPGSAPHHPWPASSVQRDYQILGLGAVAMSVANLAPTDRSLREVLGMERLRGYADDGADVHVYGMDGGGETAKELHVRVEPGLPAAGQGAGGVHHLALRTPDDATYRGWVERLKALRVPSSGPVDRYYFHSLYFRDPGGVLFEIATDGPGFATDEPLDRLGERLALPPFLEGRRAEIEAGLKPLDV</sequence>
<dbReference type="InterPro" id="IPR029068">
    <property type="entry name" value="Glyas_Bleomycin-R_OHBP_Dase"/>
</dbReference>
<dbReference type="InterPro" id="IPR052537">
    <property type="entry name" value="Extradiol_RC_dioxygenase"/>
</dbReference>
<evidence type="ECO:0000313" key="3">
    <source>
        <dbReference type="Proteomes" id="UP000289411"/>
    </source>
</evidence>
<dbReference type="PROSITE" id="PS51819">
    <property type="entry name" value="VOC"/>
    <property type="match status" value="2"/>
</dbReference>
<dbReference type="Proteomes" id="UP000289411">
    <property type="component" value="Unassembled WGS sequence"/>
</dbReference>
<dbReference type="EMBL" id="QYBC01000002">
    <property type="protein sequence ID" value="RYB07090.1"/>
    <property type="molecule type" value="Genomic_DNA"/>
</dbReference>
<dbReference type="CDD" id="cd08347">
    <property type="entry name" value="PcpA_C_like"/>
    <property type="match status" value="1"/>
</dbReference>
<comment type="caution">
    <text evidence="2">The sequence shown here is derived from an EMBL/GenBank/DDBJ whole genome shotgun (WGS) entry which is preliminary data.</text>
</comment>
<dbReference type="Gene3D" id="3.10.180.10">
    <property type="entry name" value="2,3-Dihydroxybiphenyl 1,2-Dioxygenase, domain 1"/>
    <property type="match status" value="2"/>
</dbReference>
<reference evidence="2 3" key="1">
    <citation type="submission" date="2018-09" db="EMBL/GenBank/DDBJ databases">
        <authorList>
            <person name="Grouzdev D.S."/>
            <person name="Krutkina M.S."/>
        </authorList>
    </citation>
    <scope>NUCLEOTIDE SEQUENCE [LARGE SCALE GENOMIC DNA]</scope>
    <source>
        <strain evidence="2 3">RmlP001</strain>
    </source>
</reference>
<dbReference type="Pfam" id="PF00903">
    <property type="entry name" value="Glyoxalase"/>
    <property type="match status" value="2"/>
</dbReference>
<keyword evidence="2" id="KW-0560">Oxidoreductase</keyword>
<accession>A0A4Q2RIJ5</accession>
<feature type="domain" description="VOC" evidence="1">
    <location>
        <begin position="5"/>
        <end position="130"/>
    </location>
</feature>
<feature type="domain" description="VOC" evidence="1">
    <location>
        <begin position="152"/>
        <end position="276"/>
    </location>
</feature>
<dbReference type="InterPro" id="IPR004360">
    <property type="entry name" value="Glyas_Fos-R_dOase_dom"/>
</dbReference>
<evidence type="ECO:0000259" key="1">
    <source>
        <dbReference type="PROSITE" id="PS51819"/>
    </source>
</evidence>
<dbReference type="PANTHER" id="PTHR36110:SF4">
    <property type="entry name" value="RING-CLEAVING DIOXYGENASE MHQA-RELATED"/>
    <property type="match status" value="1"/>
</dbReference>
<dbReference type="AlphaFoldDB" id="A0A4Q2RIJ5"/>
<reference evidence="2 3" key="2">
    <citation type="submission" date="2019-02" db="EMBL/GenBank/DDBJ databases">
        <title>'Lichenibacterium ramalinii' gen. nov. sp. nov., 'Lichenibacterium minor' gen. nov. sp. nov.</title>
        <authorList>
            <person name="Pankratov T."/>
        </authorList>
    </citation>
    <scope>NUCLEOTIDE SEQUENCE [LARGE SCALE GENOMIC DNA]</scope>
    <source>
        <strain evidence="2 3">RmlP001</strain>
    </source>
</reference>
<keyword evidence="3" id="KW-1185">Reference proteome</keyword>
<dbReference type="GO" id="GO:0051213">
    <property type="term" value="F:dioxygenase activity"/>
    <property type="evidence" value="ECO:0007669"/>
    <property type="project" value="UniProtKB-KW"/>
</dbReference>
<dbReference type="RefSeq" id="WP_129217634.1">
    <property type="nucleotide sequence ID" value="NZ_QYBC01000002.1"/>
</dbReference>
<dbReference type="OrthoDB" id="9785698at2"/>
<evidence type="ECO:0000313" key="2">
    <source>
        <dbReference type="EMBL" id="RYB07090.1"/>
    </source>
</evidence>